<comment type="similarity">
    <text evidence="1">Belongs to the ribonucleoside diphosphate reductase class-2 family.</text>
</comment>
<dbReference type="NCBIfam" id="TIGR03905">
    <property type="entry name" value="TIGR03905_4_Cys"/>
    <property type="match status" value="1"/>
</dbReference>
<sequence>MENIENINRGSKIIILKSENTYSADVETFIPQGVCSTMINFAVEDGKLVYVDFTGGCPGNLKAISALITDMPVQEIVGKLKGITCGNKSTSCADQLCKALDGYMK</sequence>
<dbReference type="Pfam" id="PF12637">
    <property type="entry name" value="TSCPD"/>
    <property type="match status" value="1"/>
</dbReference>
<evidence type="ECO:0000256" key="3">
    <source>
        <dbReference type="ARBA" id="ARBA00022634"/>
    </source>
</evidence>
<feature type="domain" description="TSCPD" evidence="6">
    <location>
        <begin position="27"/>
        <end position="103"/>
    </location>
</feature>
<reference evidence="8" key="1">
    <citation type="submission" date="2017-04" db="EMBL/GenBank/DDBJ databases">
        <authorList>
            <person name="Varghese N."/>
            <person name="Submissions S."/>
        </authorList>
    </citation>
    <scope>NUCLEOTIDE SEQUENCE [LARGE SCALE GENOMIC DNA]</scope>
    <source>
        <strain evidence="8">K3S</strain>
    </source>
</reference>
<evidence type="ECO:0000313" key="8">
    <source>
        <dbReference type="Proteomes" id="UP000192906"/>
    </source>
</evidence>
<dbReference type="GO" id="GO:0000166">
    <property type="term" value="F:nucleotide binding"/>
    <property type="evidence" value="ECO:0007669"/>
    <property type="project" value="UniProtKB-KW"/>
</dbReference>
<keyword evidence="8" id="KW-1185">Reference proteome</keyword>
<dbReference type="GO" id="GO:0004748">
    <property type="term" value="F:ribonucleoside-diphosphate reductase activity, thioredoxin disulfide as acceptor"/>
    <property type="evidence" value="ECO:0007669"/>
    <property type="project" value="UniProtKB-EC"/>
</dbReference>
<dbReference type="EMBL" id="FWZU01000005">
    <property type="protein sequence ID" value="SMF35228.1"/>
    <property type="molecule type" value="Genomic_DNA"/>
</dbReference>
<dbReference type="OrthoDB" id="9801525at2"/>
<comment type="catalytic activity">
    <reaction evidence="5">
        <text>a 2'-deoxyribonucleoside 5'-diphosphate + [thioredoxin]-disulfide + H2O = a ribonucleoside 5'-diphosphate + [thioredoxin]-dithiol</text>
        <dbReference type="Rhea" id="RHEA:23252"/>
        <dbReference type="Rhea" id="RHEA-COMP:10698"/>
        <dbReference type="Rhea" id="RHEA-COMP:10700"/>
        <dbReference type="ChEBI" id="CHEBI:15377"/>
        <dbReference type="ChEBI" id="CHEBI:29950"/>
        <dbReference type="ChEBI" id="CHEBI:50058"/>
        <dbReference type="ChEBI" id="CHEBI:57930"/>
        <dbReference type="ChEBI" id="CHEBI:73316"/>
        <dbReference type="EC" id="1.17.4.1"/>
    </reaction>
</comment>
<dbReference type="AlphaFoldDB" id="A0A1X7EJX9"/>
<dbReference type="RefSeq" id="WP_085103759.1">
    <property type="nucleotide sequence ID" value="NZ_FWZU01000005.1"/>
</dbReference>
<dbReference type="InterPro" id="IPR023806">
    <property type="entry name" value="CHP03905"/>
</dbReference>
<proteinExistence type="inferred from homology"/>
<organism evidence="7 8">
    <name type="scientific">Desulfovibrio gilichinskyi</name>
    <dbReference type="NCBI Taxonomy" id="1519643"/>
    <lineage>
        <taxon>Bacteria</taxon>
        <taxon>Pseudomonadati</taxon>
        <taxon>Thermodesulfobacteriota</taxon>
        <taxon>Desulfovibrionia</taxon>
        <taxon>Desulfovibrionales</taxon>
        <taxon>Desulfovibrionaceae</taxon>
        <taxon>Desulfovibrio</taxon>
    </lineage>
</organism>
<dbReference type="GO" id="GO:0071897">
    <property type="term" value="P:DNA biosynthetic process"/>
    <property type="evidence" value="ECO:0007669"/>
    <property type="project" value="UniProtKB-KW"/>
</dbReference>
<evidence type="ECO:0000256" key="1">
    <source>
        <dbReference type="ARBA" id="ARBA00007405"/>
    </source>
</evidence>
<name>A0A1X7EJX9_9BACT</name>
<evidence type="ECO:0000256" key="4">
    <source>
        <dbReference type="ARBA" id="ARBA00022741"/>
    </source>
</evidence>
<dbReference type="Proteomes" id="UP000192906">
    <property type="component" value="Unassembled WGS sequence"/>
</dbReference>
<keyword evidence="3" id="KW-0237">DNA synthesis</keyword>
<dbReference type="STRING" id="1519643.SAMN06295933_3058"/>
<dbReference type="InterPro" id="IPR024434">
    <property type="entry name" value="TSCPD_dom"/>
</dbReference>
<gene>
    <name evidence="7" type="ORF">SAMN06295933_3058</name>
</gene>
<protein>
    <recommendedName>
        <fullName evidence="2">ribonucleoside-diphosphate reductase</fullName>
        <ecNumber evidence="2">1.17.4.1</ecNumber>
    </recommendedName>
</protein>
<dbReference type="EC" id="1.17.4.1" evidence="2"/>
<evidence type="ECO:0000256" key="2">
    <source>
        <dbReference type="ARBA" id="ARBA00012274"/>
    </source>
</evidence>
<evidence type="ECO:0000259" key="6">
    <source>
        <dbReference type="Pfam" id="PF12637"/>
    </source>
</evidence>
<keyword evidence="4" id="KW-0547">Nucleotide-binding</keyword>
<accession>A0A1X7EJX9</accession>
<evidence type="ECO:0000256" key="5">
    <source>
        <dbReference type="ARBA" id="ARBA00047754"/>
    </source>
</evidence>
<evidence type="ECO:0000313" key="7">
    <source>
        <dbReference type="EMBL" id="SMF35228.1"/>
    </source>
</evidence>